<dbReference type="OrthoDB" id="2281372at2759"/>
<evidence type="ECO:0000256" key="2">
    <source>
        <dbReference type="ARBA" id="ARBA00023026"/>
    </source>
</evidence>
<gene>
    <name evidence="5" type="ORF">DFL_005370</name>
</gene>
<dbReference type="GO" id="GO:0008061">
    <property type="term" value="F:chitin binding"/>
    <property type="evidence" value="ECO:0007669"/>
    <property type="project" value="UniProtKB-KW"/>
</dbReference>
<comment type="caution">
    <text evidence="5">The sequence shown here is derived from an EMBL/GenBank/DDBJ whole genome shotgun (WGS) entry which is preliminary data.</text>
</comment>
<evidence type="ECO:0000259" key="4">
    <source>
        <dbReference type="PROSITE" id="PS51782"/>
    </source>
</evidence>
<keyword evidence="2" id="KW-0843">Virulence</keyword>
<dbReference type="PANTHER" id="PTHR34997:SF1">
    <property type="entry name" value="PEPTIDOGLYCAN-BINDING LYSIN DOMAIN"/>
    <property type="match status" value="1"/>
</dbReference>
<evidence type="ECO:0000313" key="6">
    <source>
        <dbReference type="Proteomes" id="UP000283090"/>
    </source>
</evidence>
<dbReference type="EMBL" id="SAEB01000006">
    <property type="protein sequence ID" value="RVD87127.1"/>
    <property type="molecule type" value="Genomic_DNA"/>
</dbReference>
<keyword evidence="1" id="KW-0147">Chitin-binding</keyword>
<dbReference type="GeneID" id="93587681"/>
<dbReference type="InterPro" id="IPR018392">
    <property type="entry name" value="LysM"/>
</dbReference>
<dbReference type="PANTHER" id="PTHR34997">
    <property type="entry name" value="AM15"/>
    <property type="match status" value="1"/>
</dbReference>
<organism evidence="5 6">
    <name type="scientific">Arthrobotrys flagrans</name>
    <name type="common">Nematode-trapping fungus</name>
    <name type="synonym">Trichothecium flagrans</name>
    <dbReference type="NCBI Taxonomy" id="97331"/>
    <lineage>
        <taxon>Eukaryota</taxon>
        <taxon>Fungi</taxon>
        <taxon>Dikarya</taxon>
        <taxon>Ascomycota</taxon>
        <taxon>Pezizomycotina</taxon>
        <taxon>Orbiliomycetes</taxon>
        <taxon>Orbiliales</taxon>
        <taxon>Orbiliaceae</taxon>
        <taxon>Arthrobotrys</taxon>
    </lineage>
</organism>
<evidence type="ECO:0000256" key="1">
    <source>
        <dbReference type="ARBA" id="ARBA00022669"/>
    </source>
</evidence>
<name>A0A437A7X0_ARTFL</name>
<protein>
    <recommendedName>
        <fullName evidence="4">LysM domain-containing protein</fullName>
    </recommendedName>
</protein>
<feature type="compositionally biased region" description="Low complexity" evidence="3">
    <location>
        <begin position="1"/>
        <end position="11"/>
    </location>
</feature>
<dbReference type="AlphaFoldDB" id="A0A437A7X0"/>
<accession>A0A437A7X0</accession>
<keyword evidence="6" id="KW-1185">Reference proteome</keyword>
<dbReference type="STRING" id="97331.A0A437A7X0"/>
<proteinExistence type="predicted"/>
<dbReference type="Proteomes" id="UP000283090">
    <property type="component" value="Unassembled WGS sequence"/>
</dbReference>
<feature type="domain" description="LysM" evidence="4">
    <location>
        <begin position="113"/>
        <end position="161"/>
    </location>
</feature>
<dbReference type="Gene3D" id="3.10.350.10">
    <property type="entry name" value="LysM domain"/>
    <property type="match status" value="3"/>
</dbReference>
<evidence type="ECO:0000313" key="5">
    <source>
        <dbReference type="EMBL" id="RVD87127.1"/>
    </source>
</evidence>
<dbReference type="VEuPathDB" id="FungiDB:DFL_005370"/>
<reference evidence="5 6" key="1">
    <citation type="submission" date="2019-01" db="EMBL/GenBank/DDBJ databases">
        <title>Intercellular communication is required for trap formation in the nematode-trapping fungus Duddingtonia flagrans.</title>
        <authorList>
            <person name="Youssar L."/>
            <person name="Wernet V."/>
            <person name="Hensel N."/>
            <person name="Hildebrandt H.-G."/>
            <person name="Fischer R."/>
        </authorList>
    </citation>
    <scope>NUCLEOTIDE SEQUENCE [LARGE SCALE GENOMIC DNA]</scope>
    <source>
        <strain evidence="5 6">CBS H-5679</strain>
    </source>
</reference>
<sequence>MPTGEPTTTIPPGKPTPSPIGEGTTPNCERWAFARTVDTCESILSRSKDINATIDDLFRWNPSVLEDCSGLAELSYVYILGPRTPTRATTTTPAIKAAPSSIALTGTTRNCKRWSYVKQGDSCQTIIVRSDLKATIYDLYLWNRSIRPSCSALGEGDYICISGPTNPGPTTMATTTTTVRRTTTIRRPTTTIQNLTSTPSPVQPGTVEGCKKWAYVKDGQTCNDVINRFEWLTLELLVRWNLAVGASCTALWARTYVCVRD</sequence>
<evidence type="ECO:0000256" key="3">
    <source>
        <dbReference type="SAM" id="MobiDB-lite"/>
    </source>
</evidence>
<dbReference type="InterPro" id="IPR052210">
    <property type="entry name" value="LysM1-like"/>
</dbReference>
<dbReference type="InterPro" id="IPR036779">
    <property type="entry name" value="LysM_dom_sf"/>
</dbReference>
<feature type="region of interest" description="Disordered" evidence="3">
    <location>
        <begin position="1"/>
        <end position="25"/>
    </location>
</feature>
<dbReference type="PROSITE" id="PS51782">
    <property type="entry name" value="LYSM"/>
    <property type="match status" value="1"/>
</dbReference>
<dbReference type="RefSeq" id="XP_067492671.1">
    <property type="nucleotide sequence ID" value="XM_067634621.1"/>
</dbReference>